<dbReference type="GO" id="GO:0005874">
    <property type="term" value="C:microtubule"/>
    <property type="evidence" value="ECO:0007669"/>
    <property type="project" value="UniProtKB-KW"/>
</dbReference>
<evidence type="ECO:0000313" key="15">
    <source>
        <dbReference type="Ensembl" id="ENSOKIP00005018798.1"/>
    </source>
</evidence>
<dbReference type="SMART" id="SM00228">
    <property type="entry name" value="PDZ"/>
    <property type="match status" value="1"/>
</dbReference>
<accession>A0A8C7DF95</accession>
<dbReference type="InterPro" id="IPR014799">
    <property type="entry name" value="ASD2_dom"/>
</dbReference>
<keyword evidence="3" id="KW-0217">Developmental protein</keyword>
<feature type="region of interest" description="Disordered" evidence="11">
    <location>
        <begin position="1525"/>
        <end position="1553"/>
    </location>
</feature>
<evidence type="ECO:0000259" key="13">
    <source>
        <dbReference type="PROSITE" id="PS51306"/>
    </source>
</evidence>
<feature type="domain" description="ASD1" evidence="13">
    <location>
        <begin position="1028"/>
        <end position="1224"/>
    </location>
</feature>
<dbReference type="GO" id="GO:0043296">
    <property type="term" value="C:apical junction complex"/>
    <property type="evidence" value="ECO:0007669"/>
    <property type="project" value="TreeGrafter"/>
</dbReference>
<feature type="compositionally biased region" description="Low complexity" evidence="11">
    <location>
        <begin position="443"/>
        <end position="453"/>
    </location>
</feature>
<feature type="compositionally biased region" description="Polar residues" evidence="11">
    <location>
        <begin position="977"/>
        <end position="992"/>
    </location>
</feature>
<feature type="compositionally biased region" description="Low complexity" evidence="11">
    <location>
        <begin position="1257"/>
        <end position="1275"/>
    </location>
</feature>
<feature type="compositionally biased region" description="Basic residues" evidence="11">
    <location>
        <begin position="931"/>
        <end position="942"/>
    </location>
</feature>
<feature type="compositionally biased region" description="Basic and acidic residues" evidence="11">
    <location>
        <begin position="737"/>
        <end position="751"/>
    </location>
</feature>
<dbReference type="Pfam" id="PF08688">
    <property type="entry name" value="ASD1"/>
    <property type="match status" value="1"/>
</dbReference>
<dbReference type="GO" id="GO:0016324">
    <property type="term" value="C:apical plasma membrane"/>
    <property type="evidence" value="ECO:0007669"/>
    <property type="project" value="TreeGrafter"/>
</dbReference>
<sequence length="2160" mass="237368">MDSSLPSYSTVIHRGKTLFLEARLLGGAPWGFQLKGGLEHGEELIVSKVEGGGKADLLEHPLLPGDQVVVINDVELSGFRQEAISLVKGSYKTLRLTVRRESFPGQCCDEPTPLTLPSIAPPLDHLAPPSSHGPPKETRGGCPGGVKLRIKNRRKLWRKQKGDVGLGTETGGLGRSDRALCKSPSETSVNHLATGLISKVLRFTRRSEPVSRPHSWHSTKLGEGQPDPSMVQISQGTIDPPWHHTFNSSASTTDLSGYDPGYLRKSPDQYSSRGSMESLGEHHGHPAYSSSCHQLSASKSSNSMDHLHSKRDSAYSSFSTSSSIPEYLVAAPTFSKERSYSMETVPQRGGVSGGGGGAVAEVMQHADIRYIRTFYDPQQGGAQEHEVSSAALLRNHEAGGAGSHSGGKASCHRGSSSCSNSSGGSNDGSNPKRHSVGPIWGQSQSASRSSYESLKGAPAPPMRSDSYAAIRHHERPNSWSSLEQTRSLRALHKGSTSSWYHSSGSVASGSGKGSYGAEGQLHTVIEKSPESSPTIKPKQGVGQVPQPPQPQNTSGRLMSPQGIYPVPPPETHYAQMPTSSPSPSPSSVYPGLARESSLSRQRELQGLGVGVSVDTGIEVSVENGYQSNTFNSYVTCSNQLQHHDLAPPPTKQPAQPVNRGGDRGHEETQTKLGLSGSHLKGEGQTVSRRQSQQGHGQGQVYRPSSAQSIGQERRDPYTPVQPRRERLPRYSQGSESYTEKHQVRHTEHSHPDPQPPTTMPTKISKVHAPQRIRTSSTPAKGPDHRVNNQRSRSPIRHYSDPSPPHHQKNQRGPEHPLTRLENALAEVQRCASPESSTRSRSSHQRNPSVLEKVNRFERHEQRKQRSQSINATHTNLGPSSSSRPTLPQPQPKHHERAMSYGTGMDDLRNMLERSSSPSSTCRTLSSTSSAHHGKTTVAHKGHHYAEQQRPGSYDQAKPQTSRDPHHQPNPMDPNPGSALQRSRSTFQLGSQEENGHDRDREFHWRDDLQDLLGTIQDTSFNRAYRDSIKDAQSKVLRSTSFRRRELGISSSSNQSSNNPPPGVNNNAPPGVNNNPPPVPAKHLSLERKAVAPKTGPKSSIVTTTVPASAPATPLSPHTPKERHTITTPDPVPAPTTSPSPHTPKERHTITTPEPVPAPTTSPSPHTPKERHVVTPKPERFSPPELPSVPALGPPVPARIGGRKRLTMEQKKRSYSEPESMHEVGLESDPRRSAQHQQILFQGTETSVADRRRMFEVATSRSLSSSSQAPQALQGSRAGLAVSRPELWQLQQDALADYMERKRGWRTDRDRDRSEERRHRHRPHSAYLQPFTDTQSVSSTSTTSLASLQDLFGPERSLSGEERLCSTLPPGLQLQDSIYPGRVTTPHIHAQAPTSVSTSHQYPTGSNRPLEGVPAKAYEAFRSQRGDVAFERTAPARSSGKSASAEDLLEHSEERPAPQHFRSHSSPSVERLNQDFMTGGDLRMFPDFSNEPQLFTHHDNNRSMDKQRFKRPVSASQSQYVPTHYLLNQGPSQSNTPVMRRERQRNPDRQRALSASGLAASVGLPCPFSSPGTSPNTSLDWQVSESQGNLDAIAFPCLLQVDAPRAVSLETRRSPTAHQGQNQDLQTRTRLGSSDTSTSEETLKDFSIESSIPKNILPLDIPETSLTPPPPKTSARPHPLLSLRISESNLQETPPLHIAPPTQVVPPIVSLQDYDEVFLQELAPPSPPPPPLPIRETDITEDFPPPPPLLLLPSSSSPPDKEEHRPELQHFNSCDFLEAVCPERRPSISSPSPQTVPLSIPQPETPTHQTPIDPSSSIPDPQQGPSGKESLGLEYHLLARRDRSAGELKVEALVRQLVSRGDKTLSPMLDTWPGGGRTSTMDLMEEIFPAGGGRLPWQRRRSSTWLEDRSQDGVCSTGPSLLQKTEAGRGIDLDEEEADLNQKKVELLQALTLSVASLREEREVLGEEQRRFRALGGHMESLVQERCKPNEKEKYRMFIGDLDKIVNLLMSLCGRLARVHNALYDLDREEETEDSAEERESLQQKCRQLCSQHEDARELKENLDRRERVVLDILGGYLTGPQLRDYQHYVCMKPALLIRQRHLDELIKQGDEQLDRLIESISPGDHQALLCCSSNPGLGPRGPSPNLGPTHTVRSITVTSL</sequence>
<evidence type="ECO:0000256" key="9">
    <source>
        <dbReference type="PROSITE-ProRule" id="PRU00637"/>
    </source>
</evidence>
<feature type="compositionally biased region" description="Low complexity" evidence="11">
    <location>
        <begin position="406"/>
        <end position="429"/>
    </location>
</feature>
<feature type="region of interest" description="Disordered" evidence="11">
    <location>
        <begin position="641"/>
        <end position="1001"/>
    </location>
</feature>
<dbReference type="InterPro" id="IPR027685">
    <property type="entry name" value="Shroom_fam"/>
</dbReference>
<evidence type="ECO:0000256" key="7">
    <source>
        <dbReference type="ARBA" id="ARBA00023203"/>
    </source>
</evidence>
<evidence type="ECO:0000256" key="8">
    <source>
        <dbReference type="ARBA" id="ARBA00023212"/>
    </source>
</evidence>
<dbReference type="Gene3D" id="2.30.42.10">
    <property type="match status" value="1"/>
</dbReference>
<feature type="compositionally biased region" description="Basic and acidic residues" evidence="11">
    <location>
        <begin position="660"/>
        <end position="669"/>
    </location>
</feature>
<evidence type="ECO:0000259" key="14">
    <source>
        <dbReference type="PROSITE" id="PS51307"/>
    </source>
</evidence>
<feature type="region of interest" description="Disordered" evidence="11">
    <location>
        <begin position="243"/>
        <end position="308"/>
    </location>
</feature>
<feature type="compositionally biased region" description="Basic and acidic residues" evidence="11">
    <location>
        <begin position="711"/>
        <end position="728"/>
    </location>
</feature>
<feature type="region of interest" description="Disordered" evidence="11">
    <location>
        <begin position="1429"/>
        <end position="1470"/>
    </location>
</feature>
<feature type="compositionally biased region" description="Pro residues" evidence="11">
    <location>
        <begin position="1153"/>
        <end position="1165"/>
    </location>
</feature>
<proteinExistence type="inferred from homology"/>
<evidence type="ECO:0000256" key="4">
    <source>
        <dbReference type="ARBA" id="ARBA00022490"/>
    </source>
</evidence>
<feature type="compositionally biased region" description="Basic and acidic residues" evidence="11">
    <location>
        <begin position="1205"/>
        <end position="1231"/>
    </location>
</feature>
<dbReference type="GeneTree" id="ENSGT00940000157778"/>
<feature type="region of interest" description="Disordered" evidence="11">
    <location>
        <begin position="125"/>
        <end position="145"/>
    </location>
</feature>
<evidence type="ECO:0000256" key="2">
    <source>
        <dbReference type="ARBA" id="ARBA00006469"/>
    </source>
</evidence>
<evidence type="ECO:0000259" key="12">
    <source>
        <dbReference type="PROSITE" id="PS50106"/>
    </source>
</evidence>
<dbReference type="Pfam" id="PF00595">
    <property type="entry name" value="PDZ"/>
    <property type="match status" value="1"/>
</dbReference>
<evidence type="ECO:0000256" key="6">
    <source>
        <dbReference type="ARBA" id="ARBA00022701"/>
    </source>
</evidence>
<keyword evidence="4" id="KW-0963">Cytoplasm</keyword>
<feature type="compositionally biased region" description="Pro residues" evidence="11">
    <location>
        <begin position="1723"/>
        <end position="1732"/>
    </location>
</feature>
<feature type="compositionally biased region" description="Polar residues" evidence="11">
    <location>
        <begin position="245"/>
        <end position="255"/>
    </location>
</feature>
<dbReference type="GO" id="GO:0030864">
    <property type="term" value="C:cortical actin cytoskeleton"/>
    <property type="evidence" value="ECO:0007669"/>
    <property type="project" value="TreeGrafter"/>
</dbReference>
<feature type="domain" description="PDZ" evidence="12">
    <location>
        <begin position="17"/>
        <end position="102"/>
    </location>
</feature>
<dbReference type="CDD" id="cd06750">
    <property type="entry name" value="PDZ_shroom2_3_4-like"/>
    <property type="match status" value="1"/>
</dbReference>
<evidence type="ECO:0000256" key="1">
    <source>
        <dbReference type="ARBA" id="ARBA00004245"/>
    </source>
</evidence>
<reference evidence="15" key="1">
    <citation type="submission" date="2025-08" db="UniProtKB">
        <authorList>
            <consortium name="Ensembl"/>
        </authorList>
    </citation>
    <scope>IDENTIFICATION</scope>
</reference>
<comment type="subcellular location">
    <subcellularLocation>
        <location evidence="1">Cytoplasm</location>
        <location evidence="1">Cytoskeleton</location>
    </subcellularLocation>
</comment>
<dbReference type="SUPFAM" id="SSF50156">
    <property type="entry name" value="PDZ domain-like"/>
    <property type="match status" value="1"/>
</dbReference>
<organism evidence="15 16">
    <name type="scientific">Oncorhynchus kisutch</name>
    <name type="common">Coho salmon</name>
    <name type="synonym">Salmo kisutch</name>
    <dbReference type="NCBI Taxonomy" id="8019"/>
    <lineage>
        <taxon>Eukaryota</taxon>
        <taxon>Metazoa</taxon>
        <taxon>Chordata</taxon>
        <taxon>Craniata</taxon>
        <taxon>Vertebrata</taxon>
        <taxon>Euteleostomi</taxon>
        <taxon>Actinopterygii</taxon>
        <taxon>Neopterygii</taxon>
        <taxon>Teleostei</taxon>
        <taxon>Protacanthopterygii</taxon>
        <taxon>Salmoniformes</taxon>
        <taxon>Salmonidae</taxon>
        <taxon>Salmoninae</taxon>
        <taxon>Oncorhynchus</taxon>
    </lineage>
</organism>
<feature type="compositionally biased region" description="Basic and acidic residues" evidence="11">
    <location>
        <begin position="1758"/>
        <end position="1767"/>
    </location>
</feature>
<dbReference type="FunFam" id="2.30.42.10:FF:000100">
    <property type="entry name" value="Shroom family member 2"/>
    <property type="match status" value="1"/>
</dbReference>
<feature type="region of interest" description="Disordered" evidence="11">
    <location>
        <begin position="397"/>
        <end position="464"/>
    </location>
</feature>
<feature type="compositionally biased region" description="Pro residues" evidence="11">
    <location>
        <begin position="1129"/>
        <end position="1141"/>
    </location>
</feature>
<feature type="coiled-coil region" evidence="10">
    <location>
        <begin position="2038"/>
        <end position="2065"/>
    </location>
</feature>
<feature type="compositionally biased region" description="Polar residues" evidence="11">
    <location>
        <begin position="288"/>
        <end position="304"/>
    </location>
</feature>
<keyword evidence="5" id="KW-0597">Phosphoprotein</keyword>
<dbReference type="InterPro" id="IPR001478">
    <property type="entry name" value="PDZ"/>
</dbReference>
<dbReference type="Proteomes" id="UP000694557">
    <property type="component" value="Unassembled WGS sequence"/>
</dbReference>
<evidence type="ECO:0000256" key="3">
    <source>
        <dbReference type="ARBA" id="ARBA00022473"/>
    </source>
</evidence>
<feature type="region of interest" description="Disordered" evidence="11">
    <location>
        <begin position="208"/>
        <end position="227"/>
    </location>
</feature>
<keyword evidence="10" id="KW-0175">Coiled coil</keyword>
<feature type="region of interest" description="Disordered" evidence="11">
    <location>
        <begin position="1720"/>
        <end position="1769"/>
    </location>
</feature>
<comment type="similarity">
    <text evidence="2">Belongs to the shroom family.</text>
</comment>
<keyword evidence="7 9" id="KW-0009">Actin-binding</keyword>
<name>A0A8C7DF95_ONCKI</name>
<dbReference type="PROSITE" id="PS50106">
    <property type="entry name" value="PDZ"/>
    <property type="match status" value="1"/>
</dbReference>
<feature type="region of interest" description="Disordered" evidence="11">
    <location>
        <begin position="1783"/>
        <end position="1828"/>
    </location>
</feature>
<evidence type="ECO:0000256" key="10">
    <source>
        <dbReference type="SAM" id="Coils"/>
    </source>
</evidence>
<dbReference type="PROSITE" id="PS51306">
    <property type="entry name" value="ASD1"/>
    <property type="match status" value="1"/>
</dbReference>
<dbReference type="PANTHER" id="PTHR15012:SF33">
    <property type="entry name" value="PROTEIN SHROOM3"/>
    <property type="match status" value="1"/>
</dbReference>
<feature type="region of interest" description="Disordered" evidence="11">
    <location>
        <begin position="1657"/>
        <end position="1676"/>
    </location>
</feature>
<dbReference type="PANTHER" id="PTHR15012">
    <property type="entry name" value="APICAL PROTEIN/SHROOM-RELATED"/>
    <property type="match status" value="1"/>
</dbReference>
<feature type="region of interest" description="Disordered" evidence="11">
    <location>
        <begin position="1042"/>
        <end position="1279"/>
    </location>
</feature>
<dbReference type="GO" id="GO:0007015">
    <property type="term" value="P:actin filament organization"/>
    <property type="evidence" value="ECO:0007669"/>
    <property type="project" value="TreeGrafter"/>
</dbReference>
<feature type="compositionally biased region" description="Polar residues" evidence="11">
    <location>
        <begin position="1391"/>
        <end position="1406"/>
    </location>
</feature>
<dbReference type="Pfam" id="PF08687">
    <property type="entry name" value="ASD2"/>
    <property type="match status" value="1"/>
</dbReference>
<dbReference type="Gene3D" id="6.10.250.3120">
    <property type="match status" value="1"/>
</dbReference>
<feature type="compositionally biased region" description="Polar residues" evidence="11">
    <location>
        <begin position="866"/>
        <end position="885"/>
    </location>
</feature>
<feature type="compositionally biased region" description="Basic and acidic residues" evidence="11">
    <location>
        <begin position="1538"/>
        <end position="1550"/>
    </location>
</feature>
<feature type="compositionally biased region" description="Basic and acidic residues" evidence="11">
    <location>
        <begin position="1447"/>
        <end position="1456"/>
    </location>
</feature>
<feature type="domain" description="ASD2" evidence="14">
    <location>
        <begin position="1850"/>
        <end position="2121"/>
    </location>
</feature>
<dbReference type="InterPro" id="IPR014800">
    <property type="entry name" value="ASD1_dom"/>
</dbReference>
<gene>
    <name evidence="15" type="primary">SHROOM3</name>
    <name evidence="15" type="synonym">LOC109868750</name>
</gene>
<feature type="compositionally biased region" description="Low complexity" evidence="11">
    <location>
        <begin position="1049"/>
        <end position="1073"/>
    </location>
</feature>
<feature type="compositionally biased region" description="Pro residues" evidence="11">
    <location>
        <begin position="1183"/>
        <end position="1196"/>
    </location>
</feature>
<feature type="region of interest" description="Disordered" evidence="11">
    <location>
        <begin position="1610"/>
        <end position="1648"/>
    </location>
</feature>
<feature type="region of interest" description="Disordered" evidence="11">
    <location>
        <begin position="1390"/>
        <end position="1410"/>
    </location>
</feature>
<feature type="compositionally biased region" description="Polar residues" evidence="11">
    <location>
        <begin position="1234"/>
        <end position="1246"/>
    </location>
</feature>
<dbReference type="GO" id="GO:0051015">
    <property type="term" value="F:actin filament binding"/>
    <property type="evidence" value="ECO:0007669"/>
    <property type="project" value="InterPro"/>
</dbReference>
<dbReference type="PROSITE" id="PS51307">
    <property type="entry name" value="ASD2"/>
    <property type="match status" value="1"/>
</dbReference>
<reference evidence="15" key="2">
    <citation type="submission" date="2025-09" db="UniProtKB">
        <authorList>
            <consortium name="Ensembl"/>
        </authorList>
    </citation>
    <scope>IDENTIFICATION</scope>
</reference>
<feature type="region of interest" description="Disordered" evidence="11">
    <location>
        <begin position="494"/>
        <end position="601"/>
    </location>
</feature>
<dbReference type="Ensembl" id="ENSOKIT00005020041.1">
    <property type="protein sequence ID" value="ENSOKIP00005018798.1"/>
    <property type="gene ID" value="ENSOKIG00005008347.1"/>
</dbReference>
<dbReference type="InterPro" id="IPR036034">
    <property type="entry name" value="PDZ_sf"/>
</dbReference>
<feature type="compositionally biased region" description="Low complexity" evidence="11">
    <location>
        <begin position="914"/>
        <end position="929"/>
    </location>
</feature>
<feature type="compositionally biased region" description="Polar residues" evidence="11">
    <location>
        <begin position="1613"/>
        <end position="1639"/>
    </location>
</feature>
<feature type="compositionally biased region" description="Low complexity" evidence="11">
    <location>
        <begin position="1101"/>
        <end position="1117"/>
    </location>
</feature>
<evidence type="ECO:0000256" key="11">
    <source>
        <dbReference type="SAM" id="MobiDB-lite"/>
    </source>
</evidence>
<dbReference type="GO" id="GO:0005912">
    <property type="term" value="C:adherens junction"/>
    <property type="evidence" value="ECO:0007669"/>
    <property type="project" value="TreeGrafter"/>
</dbReference>
<feature type="compositionally biased region" description="Low complexity" evidence="11">
    <location>
        <begin position="495"/>
        <end position="509"/>
    </location>
</feature>
<keyword evidence="8" id="KW-0206">Cytoskeleton</keyword>
<protein>
    <submittedName>
        <fullName evidence="15">Shroom family member 3</fullName>
    </submittedName>
</protein>
<evidence type="ECO:0000313" key="16">
    <source>
        <dbReference type="Proteomes" id="UP000694557"/>
    </source>
</evidence>
<keyword evidence="16" id="KW-1185">Reference proteome</keyword>
<evidence type="ECO:0000256" key="5">
    <source>
        <dbReference type="ARBA" id="ARBA00022553"/>
    </source>
</evidence>
<feature type="compositionally biased region" description="Basic and acidic residues" evidence="11">
    <location>
        <begin position="1166"/>
        <end position="1181"/>
    </location>
</feature>
<feature type="compositionally biased region" description="Low complexity" evidence="11">
    <location>
        <begin position="1810"/>
        <end position="1826"/>
    </location>
</feature>
<keyword evidence="6" id="KW-0493">Microtubule</keyword>